<name>A0A2T2NQN1_CORCC</name>
<dbReference type="InterPro" id="IPR029058">
    <property type="entry name" value="AB_hydrolase_fold"/>
</dbReference>
<feature type="compositionally biased region" description="Low complexity" evidence="1">
    <location>
        <begin position="364"/>
        <end position="386"/>
    </location>
</feature>
<evidence type="ECO:0000313" key="3">
    <source>
        <dbReference type="Proteomes" id="UP000240883"/>
    </source>
</evidence>
<gene>
    <name evidence="2" type="ORF">BS50DRAFT_572724</name>
</gene>
<dbReference type="Gene3D" id="3.40.50.1820">
    <property type="entry name" value="alpha/beta hydrolase"/>
    <property type="match status" value="1"/>
</dbReference>
<feature type="region of interest" description="Disordered" evidence="1">
    <location>
        <begin position="272"/>
        <end position="336"/>
    </location>
</feature>
<accession>A0A2T2NQN1</accession>
<dbReference type="PANTHER" id="PTHR47842:SF3">
    <property type="entry name" value="DUF676 DOMAIN-CONTAINING PROTEIN"/>
    <property type="match status" value="1"/>
</dbReference>
<feature type="region of interest" description="Disordered" evidence="1">
    <location>
        <begin position="419"/>
        <end position="438"/>
    </location>
</feature>
<dbReference type="OrthoDB" id="3248508at2759"/>
<evidence type="ECO:0000256" key="1">
    <source>
        <dbReference type="SAM" id="MobiDB-lite"/>
    </source>
</evidence>
<protein>
    <recommendedName>
        <fullName evidence="4">AB hydrolase-1 domain-containing protein</fullName>
    </recommendedName>
</protein>
<dbReference type="EMBL" id="KZ678134">
    <property type="protein sequence ID" value="PSN67679.1"/>
    <property type="molecule type" value="Genomic_DNA"/>
</dbReference>
<feature type="region of interest" description="Disordered" evidence="1">
    <location>
        <begin position="454"/>
        <end position="516"/>
    </location>
</feature>
<feature type="region of interest" description="Disordered" evidence="1">
    <location>
        <begin position="1"/>
        <end position="41"/>
    </location>
</feature>
<keyword evidence="3" id="KW-1185">Reference proteome</keyword>
<evidence type="ECO:0008006" key="4">
    <source>
        <dbReference type="Google" id="ProtNLM"/>
    </source>
</evidence>
<dbReference type="SUPFAM" id="SSF53474">
    <property type="entry name" value="alpha/beta-Hydrolases"/>
    <property type="match status" value="1"/>
</dbReference>
<feature type="region of interest" description="Disordered" evidence="1">
    <location>
        <begin position="551"/>
        <end position="583"/>
    </location>
</feature>
<dbReference type="PANTHER" id="PTHR47842">
    <property type="entry name" value="EXPRESSED PROTEIN"/>
    <property type="match status" value="1"/>
</dbReference>
<feature type="compositionally biased region" description="Low complexity" evidence="1">
    <location>
        <begin position="565"/>
        <end position="578"/>
    </location>
</feature>
<sequence length="663" mass="73180">MSSRDAPPPYSEMPDPGLAAMSSKDPRSSSQQSLVPDPALPDTGRRRLLLVYIHGFMGDETSFRSFPAHVHNLVSITLSDSHVVHTKIYPKYRSRYALEVARDEFSKWLTPHEDPQTDVMLLGHSMGGLLAADIALLCRHHIIGVVNFDVPFVGMHPGIIKAGLGSIFKPWPTPEEQSFGESGPGTRLSRMNTLFNPKPTDPNYNPSFHNDVHLPVRKGWENTLHFINKHSNGLIEASKGLVKSHLEFGGAMADYRTLKERYARIRALEVDDERTRQSANPDVRSPPRIRFVNYYTVSTGRPKKPKSPKSPSPSRPACRPLQHTDSNSSALGSGSQLTLQTTEPALSPRISVQEQRGQDLVPVSPQEPLSAASPAAEAPIQSIASATEAPPVASGPSLPEIPPIPQEPPFVDIAQYADKAERKAAEKEHDRALKEYQRAVKARNKVIKERTKIQEKWEKQQQKEGASANREEEKNSSSEGDMEREKERESSGSDGEVNGVKRGRSQGPDHLNEGLGAMHLGVSSSHTQTGRSPYGNYDFSRSAIMNQANPEDQASMTDSTVSLSTMNTNDTDITTPDPEAAPPAKKKLKKFCMLPPKDAYGNRDPTWVQVFMDGVDEVTAHTTLFFASETYEKLVGDTGALIEEWVSEAESLRVVREFEAMNS</sequence>
<dbReference type="STRING" id="1448308.A0A2T2NQN1"/>
<dbReference type="AlphaFoldDB" id="A0A2T2NQN1"/>
<feature type="compositionally biased region" description="Basic and acidic residues" evidence="1">
    <location>
        <begin position="469"/>
        <end position="491"/>
    </location>
</feature>
<feature type="region of interest" description="Disordered" evidence="1">
    <location>
        <begin position="353"/>
        <end position="409"/>
    </location>
</feature>
<evidence type="ECO:0000313" key="2">
    <source>
        <dbReference type="EMBL" id="PSN67679.1"/>
    </source>
</evidence>
<reference evidence="2 3" key="1">
    <citation type="journal article" date="2018" name="Front. Microbiol.">
        <title>Genome-Wide Analysis of Corynespora cassiicola Leaf Fall Disease Putative Effectors.</title>
        <authorList>
            <person name="Lopez D."/>
            <person name="Ribeiro S."/>
            <person name="Label P."/>
            <person name="Fumanal B."/>
            <person name="Venisse J.S."/>
            <person name="Kohler A."/>
            <person name="de Oliveira R.R."/>
            <person name="Labutti K."/>
            <person name="Lipzen A."/>
            <person name="Lail K."/>
            <person name="Bauer D."/>
            <person name="Ohm R.A."/>
            <person name="Barry K.W."/>
            <person name="Spatafora J."/>
            <person name="Grigoriev I.V."/>
            <person name="Martin F.M."/>
            <person name="Pujade-Renaud V."/>
        </authorList>
    </citation>
    <scope>NUCLEOTIDE SEQUENCE [LARGE SCALE GENOMIC DNA]</scope>
    <source>
        <strain evidence="2 3">Philippines</strain>
    </source>
</reference>
<feature type="compositionally biased region" description="Polar residues" evidence="1">
    <location>
        <begin position="323"/>
        <end position="336"/>
    </location>
</feature>
<proteinExistence type="predicted"/>
<feature type="compositionally biased region" description="Pro residues" evidence="1">
    <location>
        <begin position="399"/>
        <end position="408"/>
    </location>
</feature>
<organism evidence="2 3">
    <name type="scientific">Corynespora cassiicola Philippines</name>
    <dbReference type="NCBI Taxonomy" id="1448308"/>
    <lineage>
        <taxon>Eukaryota</taxon>
        <taxon>Fungi</taxon>
        <taxon>Dikarya</taxon>
        <taxon>Ascomycota</taxon>
        <taxon>Pezizomycotina</taxon>
        <taxon>Dothideomycetes</taxon>
        <taxon>Pleosporomycetidae</taxon>
        <taxon>Pleosporales</taxon>
        <taxon>Corynesporascaceae</taxon>
        <taxon>Corynespora</taxon>
    </lineage>
</organism>
<feature type="compositionally biased region" description="Pro residues" evidence="1">
    <location>
        <begin position="1"/>
        <end position="11"/>
    </location>
</feature>
<feature type="compositionally biased region" description="Polar residues" evidence="1">
    <location>
        <begin position="551"/>
        <end position="564"/>
    </location>
</feature>
<dbReference type="Proteomes" id="UP000240883">
    <property type="component" value="Unassembled WGS sequence"/>
</dbReference>